<evidence type="ECO:0000313" key="2">
    <source>
        <dbReference type="EMBL" id="KAF3066940.1"/>
    </source>
</evidence>
<proteinExistence type="predicted"/>
<keyword evidence="3" id="KW-1185">Reference proteome</keyword>
<organism evidence="2 3">
    <name type="scientific">Trichoderma lentiforme</name>
    <dbReference type="NCBI Taxonomy" id="1567552"/>
    <lineage>
        <taxon>Eukaryota</taxon>
        <taxon>Fungi</taxon>
        <taxon>Dikarya</taxon>
        <taxon>Ascomycota</taxon>
        <taxon>Pezizomycotina</taxon>
        <taxon>Sordariomycetes</taxon>
        <taxon>Hypocreomycetidae</taxon>
        <taxon>Hypocreales</taxon>
        <taxon>Hypocreaceae</taxon>
        <taxon>Trichoderma</taxon>
    </lineage>
</organism>
<evidence type="ECO:0000313" key="3">
    <source>
        <dbReference type="Proteomes" id="UP000801864"/>
    </source>
</evidence>
<evidence type="ECO:0000256" key="1">
    <source>
        <dbReference type="SAM" id="SignalP"/>
    </source>
</evidence>
<comment type="caution">
    <text evidence="2">The sequence shown here is derived from an EMBL/GenBank/DDBJ whole genome shotgun (WGS) entry which is preliminary data.</text>
</comment>
<accession>A0A9P5CBZ2</accession>
<dbReference type="Proteomes" id="UP000801864">
    <property type="component" value="Unassembled WGS sequence"/>
</dbReference>
<dbReference type="AlphaFoldDB" id="A0A9P5CBZ2"/>
<feature type="chain" id="PRO_5040301794" evidence="1">
    <location>
        <begin position="20"/>
        <end position="170"/>
    </location>
</feature>
<gene>
    <name evidence="2" type="ORF">CFAM422_009061</name>
</gene>
<dbReference type="EMBL" id="QLNT01000016">
    <property type="protein sequence ID" value="KAF3066940.1"/>
    <property type="molecule type" value="Genomic_DNA"/>
</dbReference>
<feature type="signal peptide" evidence="1">
    <location>
        <begin position="1"/>
        <end position="19"/>
    </location>
</feature>
<sequence>MRLVAGLLIGGALGHEVAAIDFSESRRISILHGFPWRSNRAYKTRARNRLKGPLMFEELGGGWRVFGGGSEDSRRWPRRHEVSTLILTLGIEKPGARGRFVGGGGSNVCSKQTEQILLVAERETMRQTLCALERFGLIWRGANPPLFWRPNFVAGCDNDNPWAMGEAKRE</sequence>
<reference evidence="2 3" key="1">
    <citation type="submission" date="2018-06" db="EMBL/GenBank/DDBJ databases">
        <title>Genome analysis of cellulolytic fungus Trichoderma lentiforme CFAM-422.</title>
        <authorList>
            <person name="Steindorff A.S."/>
            <person name="Formighieri E.F."/>
            <person name="Midorikawa G.E.O."/>
            <person name="Tamietti M.S."/>
            <person name="Ramos E.Z."/>
            <person name="Silva A.S."/>
            <person name="Bon E.P.S."/>
            <person name="Mendes T.D."/>
            <person name="Damaso M.C.T."/>
            <person name="Favaro L.C.L."/>
        </authorList>
    </citation>
    <scope>NUCLEOTIDE SEQUENCE [LARGE SCALE GENOMIC DNA]</scope>
    <source>
        <strain evidence="2 3">CFAM-422</strain>
    </source>
</reference>
<keyword evidence="1" id="KW-0732">Signal</keyword>
<name>A0A9P5CBZ2_9HYPO</name>
<protein>
    <submittedName>
        <fullName evidence="2">Uncharacterized protein</fullName>
    </submittedName>
</protein>